<keyword evidence="7 9" id="KW-0460">Magnesium</keyword>
<comment type="pathway">
    <text evidence="3 9">Cofactor biosynthesis; tetrahydrofolate biosynthesis; 7,8-dihydrofolate from 2-amino-4-hydroxy-6-hydroxymethyl-7,8-dihydropteridine diphosphate and 4-aminobenzoate: step 1/2.</text>
</comment>
<comment type="cofactor">
    <cofactor evidence="2 9">
        <name>Mg(2+)</name>
        <dbReference type="ChEBI" id="CHEBI:18420"/>
    </cofactor>
</comment>
<dbReference type="EC" id="2.5.1.15" evidence="4 9"/>
<dbReference type="Proteomes" id="UP000298458">
    <property type="component" value="Unassembled WGS sequence"/>
</dbReference>
<name>A0A4R9GG96_9LEPT</name>
<protein>
    <recommendedName>
        <fullName evidence="4 9">Dihydropteroate synthase</fullName>
        <shortName evidence="9">DHPS</shortName>
        <ecNumber evidence="4 9">2.5.1.15</ecNumber>
    </recommendedName>
    <alternativeName>
        <fullName evidence="9">Dihydropteroate pyrophosphorylase</fullName>
    </alternativeName>
</protein>
<dbReference type="GO" id="GO:0046656">
    <property type="term" value="P:folic acid biosynthetic process"/>
    <property type="evidence" value="ECO:0007669"/>
    <property type="project" value="UniProtKB-KW"/>
</dbReference>
<evidence type="ECO:0000256" key="7">
    <source>
        <dbReference type="ARBA" id="ARBA00022842"/>
    </source>
</evidence>
<dbReference type="Pfam" id="PF00809">
    <property type="entry name" value="Pterin_bind"/>
    <property type="match status" value="1"/>
</dbReference>
<gene>
    <name evidence="11" type="primary">folP</name>
    <name evidence="11" type="ORF">EHO60_05240</name>
</gene>
<dbReference type="GO" id="GO:0004156">
    <property type="term" value="F:dihydropteroate synthase activity"/>
    <property type="evidence" value="ECO:0007669"/>
    <property type="project" value="UniProtKB-EC"/>
</dbReference>
<dbReference type="InterPro" id="IPR006390">
    <property type="entry name" value="DHP_synth_dom"/>
</dbReference>
<keyword evidence="5 9" id="KW-0808">Transferase</keyword>
<dbReference type="NCBIfam" id="TIGR01496">
    <property type="entry name" value="DHPS"/>
    <property type="match status" value="1"/>
</dbReference>
<evidence type="ECO:0000313" key="11">
    <source>
        <dbReference type="EMBL" id="TGK11700.1"/>
    </source>
</evidence>
<evidence type="ECO:0000256" key="2">
    <source>
        <dbReference type="ARBA" id="ARBA00001946"/>
    </source>
</evidence>
<comment type="caution">
    <text evidence="11">The sequence shown here is derived from an EMBL/GenBank/DDBJ whole genome shotgun (WGS) entry which is preliminary data.</text>
</comment>
<evidence type="ECO:0000256" key="8">
    <source>
        <dbReference type="ARBA" id="ARBA00022909"/>
    </source>
</evidence>
<evidence type="ECO:0000256" key="9">
    <source>
        <dbReference type="RuleBase" id="RU361205"/>
    </source>
</evidence>
<keyword evidence="6 9" id="KW-0479">Metal-binding</keyword>
<comment type="function">
    <text evidence="9">Catalyzes the condensation of para-aminobenzoate (pABA) with 6-hydroxymethyl-7,8-dihydropterin diphosphate (DHPt-PP) to form 7,8-dihydropteroate (H2Pte), the immediate precursor of folate derivatives.</text>
</comment>
<evidence type="ECO:0000256" key="3">
    <source>
        <dbReference type="ARBA" id="ARBA00004763"/>
    </source>
</evidence>
<dbReference type="InterPro" id="IPR000489">
    <property type="entry name" value="Pterin-binding_dom"/>
</dbReference>
<comment type="similarity">
    <text evidence="9">Belongs to the DHPS family.</text>
</comment>
<dbReference type="UniPathway" id="UPA00077">
    <property type="reaction ID" value="UER00156"/>
</dbReference>
<dbReference type="EMBL" id="RQET01000004">
    <property type="protein sequence ID" value="TGK11700.1"/>
    <property type="molecule type" value="Genomic_DNA"/>
</dbReference>
<dbReference type="GO" id="GO:0046654">
    <property type="term" value="P:tetrahydrofolate biosynthetic process"/>
    <property type="evidence" value="ECO:0007669"/>
    <property type="project" value="UniProtKB-UniPathway"/>
</dbReference>
<sequence>METDAMNPRIGMRFPPKPQIFGVLNITSDSFSDGGRYLDPDLAFQKALSLVQEGADVVDIGAQSSNVEAGWVEPETEWERMKEIILELKNRKITVSVDTFKPYVIEKALQAGVDFINNIRAFTDAESGEILRKFPSSRTKYVVMYSHNHGDKAKQDSPLSRDTVLREIVSFFRERKKTLEGWDVAPERIVYDPGMGFFLSPDPMVSFSVLSSVTELLSEFPGLMVSVTRKSFLGNALGGIPVEERDIPTAICELSLWLRNVPMIRTHSPSKLLQAIRTWKLSNGEDS</sequence>
<feature type="domain" description="Pterin-binding" evidence="10">
    <location>
        <begin position="18"/>
        <end position="277"/>
    </location>
</feature>
<dbReference type="PANTHER" id="PTHR20941:SF1">
    <property type="entry name" value="FOLIC ACID SYNTHESIS PROTEIN FOL1"/>
    <property type="match status" value="1"/>
</dbReference>
<dbReference type="GO" id="GO:0046872">
    <property type="term" value="F:metal ion binding"/>
    <property type="evidence" value="ECO:0007669"/>
    <property type="project" value="UniProtKB-KW"/>
</dbReference>
<dbReference type="InterPro" id="IPR011005">
    <property type="entry name" value="Dihydropteroate_synth-like_sf"/>
</dbReference>
<proteinExistence type="inferred from homology"/>
<comment type="catalytic activity">
    <reaction evidence="1">
        <text>(7,8-dihydropterin-6-yl)methyl diphosphate + 4-aminobenzoate = 7,8-dihydropteroate + diphosphate</text>
        <dbReference type="Rhea" id="RHEA:19949"/>
        <dbReference type="ChEBI" id="CHEBI:17836"/>
        <dbReference type="ChEBI" id="CHEBI:17839"/>
        <dbReference type="ChEBI" id="CHEBI:33019"/>
        <dbReference type="ChEBI" id="CHEBI:72950"/>
        <dbReference type="EC" id="2.5.1.15"/>
    </reaction>
</comment>
<evidence type="ECO:0000256" key="6">
    <source>
        <dbReference type="ARBA" id="ARBA00022723"/>
    </source>
</evidence>
<dbReference type="PANTHER" id="PTHR20941">
    <property type="entry name" value="FOLATE SYNTHESIS PROTEINS"/>
    <property type="match status" value="1"/>
</dbReference>
<evidence type="ECO:0000313" key="12">
    <source>
        <dbReference type="Proteomes" id="UP000298458"/>
    </source>
</evidence>
<evidence type="ECO:0000256" key="1">
    <source>
        <dbReference type="ARBA" id="ARBA00000012"/>
    </source>
</evidence>
<organism evidence="11 12">
    <name type="scientific">Leptospira fletcheri</name>
    <dbReference type="NCBI Taxonomy" id="2484981"/>
    <lineage>
        <taxon>Bacteria</taxon>
        <taxon>Pseudomonadati</taxon>
        <taxon>Spirochaetota</taxon>
        <taxon>Spirochaetia</taxon>
        <taxon>Leptospirales</taxon>
        <taxon>Leptospiraceae</taxon>
        <taxon>Leptospira</taxon>
    </lineage>
</organism>
<dbReference type="GO" id="GO:0005829">
    <property type="term" value="C:cytosol"/>
    <property type="evidence" value="ECO:0007669"/>
    <property type="project" value="TreeGrafter"/>
</dbReference>
<dbReference type="Gene3D" id="3.20.20.20">
    <property type="entry name" value="Dihydropteroate synthase-like"/>
    <property type="match status" value="1"/>
</dbReference>
<keyword evidence="12" id="KW-1185">Reference proteome</keyword>
<accession>A0A4R9GG96</accession>
<dbReference type="InterPro" id="IPR045031">
    <property type="entry name" value="DHP_synth-like"/>
</dbReference>
<reference evidence="11" key="1">
    <citation type="journal article" date="2019" name="PLoS Negl. Trop. Dis.">
        <title>Revisiting the worldwide diversity of Leptospira species in the environment.</title>
        <authorList>
            <person name="Vincent A.T."/>
            <person name="Schiettekatte O."/>
            <person name="Bourhy P."/>
            <person name="Veyrier F.J."/>
            <person name="Picardeau M."/>
        </authorList>
    </citation>
    <scope>NUCLEOTIDE SEQUENCE [LARGE SCALE GENOMIC DNA]</scope>
    <source>
        <strain evidence="11">SSW15</strain>
    </source>
</reference>
<evidence type="ECO:0000256" key="5">
    <source>
        <dbReference type="ARBA" id="ARBA00022679"/>
    </source>
</evidence>
<dbReference type="AlphaFoldDB" id="A0A4R9GG96"/>
<dbReference type="SUPFAM" id="SSF51717">
    <property type="entry name" value="Dihydropteroate synthetase-like"/>
    <property type="match status" value="1"/>
</dbReference>
<dbReference type="PROSITE" id="PS50972">
    <property type="entry name" value="PTERIN_BINDING"/>
    <property type="match status" value="1"/>
</dbReference>
<dbReference type="PROSITE" id="PS00792">
    <property type="entry name" value="DHPS_1"/>
    <property type="match status" value="1"/>
</dbReference>
<evidence type="ECO:0000259" key="10">
    <source>
        <dbReference type="PROSITE" id="PS50972"/>
    </source>
</evidence>
<dbReference type="OrthoDB" id="9811744at2"/>
<keyword evidence="8 9" id="KW-0289">Folate biosynthesis</keyword>
<evidence type="ECO:0000256" key="4">
    <source>
        <dbReference type="ARBA" id="ARBA00012458"/>
    </source>
</evidence>